<gene>
    <name evidence="2" type="ORF">ASPFODRAFT_54194</name>
</gene>
<sequence>MISSRQLCGFLSQAESRQETQERHIGSINYIRPGARKRRRTVTPGSDSQSEQEGPKRHRHDDSEYHPSSSPTRLSD</sequence>
<evidence type="ECO:0000313" key="3">
    <source>
        <dbReference type="Proteomes" id="UP000184063"/>
    </source>
</evidence>
<reference evidence="3" key="1">
    <citation type="journal article" date="2017" name="Genome Biol.">
        <title>Comparative genomics reveals high biological diversity and specific adaptations in the industrially and medically important fungal genus Aspergillus.</title>
        <authorList>
            <person name="de Vries R.P."/>
            <person name="Riley R."/>
            <person name="Wiebenga A."/>
            <person name="Aguilar-Osorio G."/>
            <person name="Amillis S."/>
            <person name="Uchima C.A."/>
            <person name="Anderluh G."/>
            <person name="Asadollahi M."/>
            <person name="Askin M."/>
            <person name="Barry K."/>
            <person name="Battaglia E."/>
            <person name="Bayram O."/>
            <person name="Benocci T."/>
            <person name="Braus-Stromeyer S.A."/>
            <person name="Caldana C."/>
            <person name="Canovas D."/>
            <person name="Cerqueira G.C."/>
            <person name="Chen F."/>
            <person name="Chen W."/>
            <person name="Choi C."/>
            <person name="Clum A."/>
            <person name="Dos Santos R.A."/>
            <person name="Damasio A.R."/>
            <person name="Diallinas G."/>
            <person name="Emri T."/>
            <person name="Fekete E."/>
            <person name="Flipphi M."/>
            <person name="Freyberg S."/>
            <person name="Gallo A."/>
            <person name="Gournas C."/>
            <person name="Habgood R."/>
            <person name="Hainaut M."/>
            <person name="Harispe M.L."/>
            <person name="Henrissat B."/>
            <person name="Hilden K.S."/>
            <person name="Hope R."/>
            <person name="Hossain A."/>
            <person name="Karabika E."/>
            <person name="Karaffa L."/>
            <person name="Karanyi Z."/>
            <person name="Krasevec N."/>
            <person name="Kuo A."/>
            <person name="Kusch H."/>
            <person name="LaButti K."/>
            <person name="Lagendijk E.L."/>
            <person name="Lapidus A."/>
            <person name="Levasseur A."/>
            <person name="Lindquist E."/>
            <person name="Lipzen A."/>
            <person name="Logrieco A.F."/>
            <person name="MacCabe A."/>
            <person name="Maekelae M.R."/>
            <person name="Malavazi I."/>
            <person name="Melin P."/>
            <person name="Meyer V."/>
            <person name="Mielnichuk N."/>
            <person name="Miskei M."/>
            <person name="Molnar A.P."/>
            <person name="Mule G."/>
            <person name="Ngan C.Y."/>
            <person name="Orejas M."/>
            <person name="Orosz E."/>
            <person name="Ouedraogo J.P."/>
            <person name="Overkamp K.M."/>
            <person name="Park H.-S."/>
            <person name="Perrone G."/>
            <person name="Piumi F."/>
            <person name="Punt P.J."/>
            <person name="Ram A.F."/>
            <person name="Ramon A."/>
            <person name="Rauscher S."/>
            <person name="Record E."/>
            <person name="Riano-Pachon D.M."/>
            <person name="Robert V."/>
            <person name="Roehrig J."/>
            <person name="Ruller R."/>
            <person name="Salamov A."/>
            <person name="Salih N.S."/>
            <person name="Samson R.A."/>
            <person name="Sandor E."/>
            <person name="Sanguinetti M."/>
            <person name="Schuetze T."/>
            <person name="Sepcic K."/>
            <person name="Shelest E."/>
            <person name="Sherlock G."/>
            <person name="Sophianopoulou V."/>
            <person name="Squina F.M."/>
            <person name="Sun H."/>
            <person name="Susca A."/>
            <person name="Todd R.B."/>
            <person name="Tsang A."/>
            <person name="Unkles S.E."/>
            <person name="van de Wiele N."/>
            <person name="van Rossen-Uffink D."/>
            <person name="Oliveira J.V."/>
            <person name="Vesth T.C."/>
            <person name="Visser J."/>
            <person name="Yu J.-H."/>
            <person name="Zhou M."/>
            <person name="Andersen M.R."/>
            <person name="Archer D.B."/>
            <person name="Baker S.E."/>
            <person name="Benoit I."/>
            <person name="Brakhage A.A."/>
            <person name="Braus G.H."/>
            <person name="Fischer R."/>
            <person name="Frisvad J.C."/>
            <person name="Goldman G.H."/>
            <person name="Houbraken J."/>
            <person name="Oakley B."/>
            <person name="Pocsi I."/>
            <person name="Scazzocchio C."/>
            <person name="Seiboth B."/>
            <person name="vanKuyk P.A."/>
            <person name="Wortman J."/>
            <person name="Dyer P.S."/>
            <person name="Grigoriev I.V."/>
        </authorList>
    </citation>
    <scope>NUCLEOTIDE SEQUENCE [LARGE SCALE GENOMIC DNA]</scope>
    <source>
        <strain evidence="3">CBS 106.47</strain>
    </source>
</reference>
<name>A0A1M3SZN0_ASPLC</name>
<protein>
    <submittedName>
        <fullName evidence="2">Uncharacterized protein</fullName>
    </submittedName>
</protein>
<feature type="compositionally biased region" description="Basic and acidic residues" evidence="1">
    <location>
        <begin position="16"/>
        <end position="25"/>
    </location>
</feature>
<dbReference type="VEuPathDB" id="FungiDB:ASPFODRAFT_54194"/>
<evidence type="ECO:0000313" key="2">
    <source>
        <dbReference type="EMBL" id="OJZ79964.1"/>
    </source>
</evidence>
<dbReference type="Proteomes" id="UP000184063">
    <property type="component" value="Unassembled WGS sequence"/>
</dbReference>
<dbReference type="EMBL" id="KV878264">
    <property type="protein sequence ID" value="OJZ79964.1"/>
    <property type="molecule type" value="Genomic_DNA"/>
</dbReference>
<proteinExistence type="predicted"/>
<feature type="compositionally biased region" description="Polar residues" evidence="1">
    <location>
        <begin position="66"/>
        <end position="76"/>
    </location>
</feature>
<feature type="compositionally biased region" description="Polar residues" evidence="1">
    <location>
        <begin position="43"/>
        <end position="52"/>
    </location>
</feature>
<dbReference type="AlphaFoldDB" id="A0A1M3SZN0"/>
<organism evidence="2 3">
    <name type="scientific">Aspergillus luchuensis (strain CBS 106.47)</name>
    <dbReference type="NCBI Taxonomy" id="1137211"/>
    <lineage>
        <taxon>Eukaryota</taxon>
        <taxon>Fungi</taxon>
        <taxon>Dikarya</taxon>
        <taxon>Ascomycota</taxon>
        <taxon>Pezizomycotina</taxon>
        <taxon>Eurotiomycetes</taxon>
        <taxon>Eurotiomycetidae</taxon>
        <taxon>Eurotiales</taxon>
        <taxon>Aspergillaceae</taxon>
        <taxon>Aspergillus</taxon>
        <taxon>Aspergillus subgen. Circumdati</taxon>
    </lineage>
</organism>
<dbReference type="OrthoDB" id="3485856at2759"/>
<feature type="region of interest" description="Disordered" evidence="1">
    <location>
        <begin position="15"/>
        <end position="76"/>
    </location>
</feature>
<evidence type="ECO:0000256" key="1">
    <source>
        <dbReference type="SAM" id="MobiDB-lite"/>
    </source>
</evidence>
<accession>A0A1M3SZN0</accession>